<sequence>EFLGGLELKPPQSTKLCMRSPGEDLMSPGAVLDVAGRGGGDMVASARQLSPVDGKLSVAGSLVVARRA</sequence>
<keyword evidence="2" id="KW-1185">Reference proteome</keyword>
<protein>
    <submittedName>
        <fullName evidence="1">Uncharacterized protein</fullName>
    </submittedName>
</protein>
<dbReference type="AlphaFoldDB" id="A0A392QHN6"/>
<name>A0A392QHN6_9FABA</name>
<dbReference type="EMBL" id="LXQA010137419">
    <property type="protein sequence ID" value="MCI23698.1"/>
    <property type="molecule type" value="Genomic_DNA"/>
</dbReference>
<reference evidence="1 2" key="1">
    <citation type="journal article" date="2018" name="Front. Plant Sci.">
        <title>Red Clover (Trifolium pratense) and Zigzag Clover (T. medium) - A Picture of Genomic Similarities and Differences.</title>
        <authorList>
            <person name="Dluhosova J."/>
            <person name="Istvanek J."/>
            <person name="Nedelnik J."/>
            <person name="Repkova J."/>
        </authorList>
    </citation>
    <scope>NUCLEOTIDE SEQUENCE [LARGE SCALE GENOMIC DNA]</scope>
    <source>
        <strain evidence="2">cv. 10/8</strain>
        <tissue evidence="1">Leaf</tissue>
    </source>
</reference>
<accession>A0A392QHN6</accession>
<organism evidence="1 2">
    <name type="scientific">Trifolium medium</name>
    <dbReference type="NCBI Taxonomy" id="97028"/>
    <lineage>
        <taxon>Eukaryota</taxon>
        <taxon>Viridiplantae</taxon>
        <taxon>Streptophyta</taxon>
        <taxon>Embryophyta</taxon>
        <taxon>Tracheophyta</taxon>
        <taxon>Spermatophyta</taxon>
        <taxon>Magnoliopsida</taxon>
        <taxon>eudicotyledons</taxon>
        <taxon>Gunneridae</taxon>
        <taxon>Pentapetalae</taxon>
        <taxon>rosids</taxon>
        <taxon>fabids</taxon>
        <taxon>Fabales</taxon>
        <taxon>Fabaceae</taxon>
        <taxon>Papilionoideae</taxon>
        <taxon>50 kb inversion clade</taxon>
        <taxon>NPAAA clade</taxon>
        <taxon>Hologalegina</taxon>
        <taxon>IRL clade</taxon>
        <taxon>Trifolieae</taxon>
        <taxon>Trifolium</taxon>
    </lineage>
</organism>
<evidence type="ECO:0000313" key="2">
    <source>
        <dbReference type="Proteomes" id="UP000265520"/>
    </source>
</evidence>
<proteinExistence type="predicted"/>
<evidence type="ECO:0000313" key="1">
    <source>
        <dbReference type="EMBL" id="MCI23698.1"/>
    </source>
</evidence>
<dbReference type="Proteomes" id="UP000265520">
    <property type="component" value="Unassembled WGS sequence"/>
</dbReference>
<comment type="caution">
    <text evidence="1">The sequence shown here is derived from an EMBL/GenBank/DDBJ whole genome shotgun (WGS) entry which is preliminary data.</text>
</comment>
<feature type="non-terminal residue" evidence="1">
    <location>
        <position position="1"/>
    </location>
</feature>